<dbReference type="AlphaFoldDB" id="A0A2S9XG12"/>
<evidence type="ECO:0000313" key="1">
    <source>
        <dbReference type="EMBL" id="PRP91814.1"/>
    </source>
</evidence>
<keyword evidence="2" id="KW-1185">Reference proteome</keyword>
<proteinExistence type="predicted"/>
<reference evidence="1 2" key="1">
    <citation type="submission" date="2018-03" db="EMBL/GenBank/DDBJ databases">
        <title>Draft Genome Sequences of the Obligatory Marine Myxobacteria Enhygromyxa salina SWB005.</title>
        <authorList>
            <person name="Poehlein A."/>
            <person name="Moghaddam J.A."/>
            <person name="Harms H."/>
            <person name="Alanjari M."/>
            <person name="Koenig G.M."/>
            <person name="Daniel R."/>
            <person name="Schaeberle T.F."/>
        </authorList>
    </citation>
    <scope>NUCLEOTIDE SEQUENCE [LARGE SCALE GENOMIC DNA]</scope>
    <source>
        <strain evidence="1 2">SWB005</strain>
    </source>
</reference>
<name>A0A2S9XG12_9BACT</name>
<dbReference type="Proteomes" id="UP000237968">
    <property type="component" value="Unassembled WGS sequence"/>
</dbReference>
<sequence>MGLLVATSMAASGCTPNTGPAATVGPAEPARRAAQSFVHCVESEGGGCVARDPKQGSWDAFALLQWLGAGSPTSILQALRRELEHHRNPFAVQDRFVVVASRYREPLRGAECTPESATPIAELLPKAVSQVETRMQSLGLWRNDLEEVVGGLAEEAETGLADGWLVHMTCYGDPYEIWVATAKRDERQVVVGMLTSMPGWLGSGPLDDERVEGRIHSRTLGDSTTLGVVREGSVDTRWIPIPIEEF</sequence>
<gene>
    <name evidence="1" type="ORF">ENSA5_52510</name>
</gene>
<dbReference type="OrthoDB" id="5502383at2"/>
<accession>A0A2S9XG12</accession>
<dbReference type="RefSeq" id="WP_106394478.1">
    <property type="nucleotide sequence ID" value="NZ_PVNK01000231.1"/>
</dbReference>
<comment type="caution">
    <text evidence="1">The sequence shown here is derived from an EMBL/GenBank/DDBJ whole genome shotgun (WGS) entry which is preliminary data.</text>
</comment>
<dbReference type="EMBL" id="PVNK01000231">
    <property type="protein sequence ID" value="PRP91814.1"/>
    <property type="molecule type" value="Genomic_DNA"/>
</dbReference>
<protein>
    <submittedName>
        <fullName evidence="1">Uncharacterized protein</fullName>
    </submittedName>
</protein>
<evidence type="ECO:0000313" key="2">
    <source>
        <dbReference type="Proteomes" id="UP000237968"/>
    </source>
</evidence>
<organism evidence="1 2">
    <name type="scientific">Enhygromyxa salina</name>
    <dbReference type="NCBI Taxonomy" id="215803"/>
    <lineage>
        <taxon>Bacteria</taxon>
        <taxon>Pseudomonadati</taxon>
        <taxon>Myxococcota</taxon>
        <taxon>Polyangia</taxon>
        <taxon>Nannocystales</taxon>
        <taxon>Nannocystaceae</taxon>
        <taxon>Enhygromyxa</taxon>
    </lineage>
</organism>